<dbReference type="InterPro" id="IPR006311">
    <property type="entry name" value="TAT_signal"/>
</dbReference>
<evidence type="ECO:0000256" key="4">
    <source>
        <dbReference type="SAM" id="SignalP"/>
    </source>
</evidence>
<dbReference type="PROSITE" id="PS50022">
    <property type="entry name" value="FA58C_3"/>
    <property type="match status" value="1"/>
</dbReference>
<dbReference type="InterPro" id="IPR043534">
    <property type="entry name" value="EBDG/EBM"/>
</dbReference>
<dbReference type="InterPro" id="IPR000421">
    <property type="entry name" value="FA58C"/>
</dbReference>
<organism evidence="7 8">
    <name type="scientific">Granulicella rosea</name>
    <dbReference type="NCBI Taxonomy" id="474952"/>
    <lineage>
        <taxon>Bacteria</taxon>
        <taxon>Pseudomonadati</taxon>
        <taxon>Acidobacteriota</taxon>
        <taxon>Terriglobia</taxon>
        <taxon>Terriglobales</taxon>
        <taxon>Acidobacteriaceae</taxon>
        <taxon>Granulicella</taxon>
    </lineage>
</organism>
<keyword evidence="8" id="KW-1185">Reference proteome</keyword>
<dbReference type="InterPro" id="IPR017853">
    <property type="entry name" value="GH"/>
</dbReference>
<dbReference type="Gene3D" id="3.20.20.80">
    <property type="entry name" value="Glycosidases"/>
    <property type="match status" value="1"/>
</dbReference>
<evidence type="ECO:0000259" key="5">
    <source>
        <dbReference type="PROSITE" id="PS50022"/>
    </source>
</evidence>
<evidence type="ECO:0000256" key="1">
    <source>
        <dbReference type="ARBA" id="ARBA00007401"/>
    </source>
</evidence>
<feature type="signal peptide" evidence="4">
    <location>
        <begin position="1"/>
        <end position="26"/>
    </location>
</feature>
<evidence type="ECO:0000313" key="8">
    <source>
        <dbReference type="Proteomes" id="UP000198356"/>
    </source>
</evidence>
<feature type="domain" description="Ig-like" evidence="6">
    <location>
        <begin position="1159"/>
        <end position="1199"/>
    </location>
</feature>
<sequence length="1199" mass="131276">MRASRREFIKTAVAAGAGLAAPVAMAEGWTGAAGAPAEPVSHAATGTRGIGVYPGAAAEYAGPSLIPAGTAYRNLALHRPAYHSSSYDLNLTAQLVTDGLHATAPPEWTAVSVDGRVLEMDEREVLFDHFLATSLLLPGLQHAIELHLGGGADAPQVDRLRAFVTVPDGVKLTALSFRLWSSADGHDWQAAGAIGAPAPHVPPRYGPDFARGAHPLWLEFALPKPLRARFYRLELECAPGTPVQWRVAQMELYEGQRQVELGGPYRFTSAWKSAGLGTEWISIDLGVACTFDRVVLHWIAPPAEGRLQVSDDGEMWRDLQALPVAALPATAQPDEIRLTHPALARYIRALLTQPATAEGYVLSEFEVFGRGGLRASPQAASSMDRDGRLALSGGGWRLQRAEAGMPGGEALSRVGRDPSAGVVATVPGTVLTSYLNAGAIPDPNFGHNQLYISDSYFYADFWYTTEFHAPQTQTQPQPGERLWLEFAGVNWRAEVWLNGERLGRIEGGFQRGRFDITGRFLPGAPNALAVKVQKNATPGSARVKSYEDVGKNGGALGLDNPTYHASAGWDWIPTIRGRNTGIWGEVAVAVTGDVTLNDPLVSTVLADGGQASVAISVDVFNHGHTAHQGVVRGRFGDLPVQQTVSLEAGASHRVQFDLKLEHPKLWQPAGYGEPHLYTVELRFEQSGRKSGPALRFQAGVRQITYSEEGGALRIYVNGRRLVPKGGNWGFSESMLRYRAREYDAAVRYHREMNFNIVRNWVGQIGDDAFYEACDRHGLLVWQDFWLANTSDGPEPSDDALFLANARDVVRRIRRHACVGLYCGRNEGYPPPTLEHGLRSLLAELHPDIHYIPSSADGVVSGRGPYHALSPESYFRGEDTKFHSEIGAPAIPSYDSVQAMMSASSLWPQGLDWGIHDLCLHGAQGGQAFLALIESAYGGASGAKEWVELAQFVNYDTYRAMFEAQGRHRMGVLLWMSHPCWPSFVWQTYDYYLEPTSAYFGCRKAAEPLHIQWNPATEQVEVVNASAGAHRGLAARAEILDPHGISLGMQEATLDSAEDSVATPIALRYPKDSPEVHVLRLTLRQGGSELSTNTYLRGREAGNYRAIRAWGRSRVTESTTMQRDGDAWRLTSTLRNTSQWPSLMVRVKVVRERSGDRILPAIYSDNYLTLMPGESRTVGCEVAHADTRGERPRVVVEWFR</sequence>
<dbReference type="OrthoDB" id="9801077at2"/>
<comment type="similarity">
    <text evidence="1">Belongs to the glycosyl hydrolase 2 family.</text>
</comment>
<dbReference type="PROSITE" id="PS51318">
    <property type="entry name" value="TAT"/>
    <property type="match status" value="1"/>
</dbReference>
<dbReference type="Gene3D" id="2.60.120.260">
    <property type="entry name" value="Galactose-binding domain-like"/>
    <property type="match status" value="2"/>
</dbReference>
<gene>
    <name evidence="7" type="ORF">SAMN05421770_10828</name>
</gene>
<dbReference type="Pfam" id="PF00703">
    <property type="entry name" value="Glyco_hydro_2"/>
    <property type="match status" value="1"/>
</dbReference>
<dbReference type="InterPro" id="IPR054593">
    <property type="entry name" value="Beta-mannosidase-like_N2"/>
</dbReference>
<feature type="domain" description="F5/8 type C" evidence="5">
    <location>
        <begin position="268"/>
        <end position="370"/>
    </location>
</feature>
<dbReference type="InterPro" id="IPR008979">
    <property type="entry name" value="Galactose-bd-like_sf"/>
</dbReference>
<dbReference type="SUPFAM" id="SSF51445">
    <property type="entry name" value="(Trans)glycosidases"/>
    <property type="match status" value="1"/>
</dbReference>
<dbReference type="EMBL" id="FZOU01000008">
    <property type="protein sequence ID" value="SNT34782.1"/>
    <property type="molecule type" value="Genomic_DNA"/>
</dbReference>
<dbReference type="Pfam" id="PF22666">
    <property type="entry name" value="Glyco_hydro_2_N2"/>
    <property type="match status" value="1"/>
</dbReference>
<dbReference type="InterPro" id="IPR013783">
    <property type="entry name" value="Ig-like_fold"/>
</dbReference>
<keyword evidence="2 7" id="KW-0378">Hydrolase</keyword>
<dbReference type="PANTHER" id="PTHR43536">
    <property type="entry name" value="MANNOSYLGLYCOPROTEIN ENDO-BETA-MANNOSIDASE"/>
    <property type="match status" value="1"/>
</dbReference>
<dbReference type="InterPro" id="IPR006102">
    <property type="entry name" value="Ig-like_GH2"/>
</dbReference>
<dbReference type="RefSeq" id="WP_089409923.1">
    <property type="nucleotide sequence ID" value="NZ_FZOU01000008.1"/>
</dbReference>
<dbReference type="SUPFAM" id="SSF49785">
    <property type="entry name" value="Galactose-binding domain-like"/>
    <property type="match status" value="2"/>
</dbReference>
<evidence type="ECO:0000256" key="3">
    <source>
        <dbReference type="ARBA" id="ARBA00023295"/>
    </source>
</evidence>
<evidence type="ECO:0000313" key="7">
    <source>
        <dbReference type="EMBL" id="SNT34782.1"/>
    </source>
</evidence>
<dbReference type="Pfam" id="PF18368">
    <property type="entry name" value="Ig_GlcNase"/>
    <property type="match status" value="1"/>
</dbReference>
<name>A0A239LXT6_9BACT</name>
<feature type="chain" id="PRO_5013326074" evidence="4">
    <location>
        <begin position="27"/>
        <end position="1199"/>
    </location>
</feature>
<dbReference type="PROSITE" id="PS50835">
    <property type="entry name" value="IG_LIKE"/>
    <property type="match status" value="1"/>
</dbReference>
<dbReference type="GO" id="GO:0005975">
    <property type="term" value="P:carbohydrate metabolic process"/>
    <property type="evidence" value="ECO:0007669"/>
    <property type="project" value="InterPro"/>
</dbReference>
<dbReference type="InterPro" id="IPR007110">
    <property type="entry name" value="Ig-like_dom"/>
</dbReference>
<dbReference type="InterPro" id="IPR036156">
    <property type="entry name" value="Beta-gal/glucu_dom_sf"/>
</dbReference>
<dbReference type="GO" id="GO:0004553">
    <property type="term" value="F:hydrolase activity, hydrolyzing O-glycosyl compounds"/>
    <property type="evidence" value="ECO:0007669"/>
    <property type="project" value="InterPro"/>
</dbReference>
<evidence type="ECO:0000256" key="2">
    <source>
        <dbReference type="ARBA" id="ARBA00022801"/>
    </source>
</evidence>
<dbReference type="Proteomes" id="UP000198356">
    <property type="component" value="Unassembled WGS sequence"/>
</dbReference>
<dbReference type="PANTHER" id="PTHR43536:SF1">
    <property type="entry name" value="MANNOSYLGLYCOPROTEIN ENDO-BETA-MANNOSIDASE"/>
    <property type="match status" value="1"/>
</dbReference>
<reference evidence="7 8" key="1">
    <citation type="submission" date="2017-06" db="EMBL/GenBank/DDBJ databases">
        <authorList>
            <person name="Kim H.J."/>
            <person name="Triplett B.A."/>
        </authorList>
    </citation>
    <scope>NUCLEOTIDE SEQUENCE [LARGE SCALE GENOMIC DNA]</scope>
    <source>
        <strain evidence="7 8">DSM 18704</strain>
    </source>
</reference>
<dbReference type="AlphaFoldDB" id="A0A239LXT6"/>
<dbReference type="SUPFAM" id="SSF49303">
    <property type="entry name" value="beta-Galactosidase/glucuronidase domain"/>
    <property type="match status" value="3"/>
</dbReference>
<dbReference type="Pfam" id="PF00754">
    <property type="entry name" value="F5_F8_type_C"/>
    <property type="match status" value="1"/>
</dbReference>
<evidence type="ECO:0000259" key="6">
    <source>
        <dbReference type="PROSITE" id="PS50835"/>
    </source>
</evidence>
<dbReference type="InterPro" id="IPR041351">
    <property type="entry name" value="Ig_GlcNase"/>
</dbReference>
<keyword evidence="4" id="KW-0732">Signal</keyword>
<proteinExistence type="inferred from homology"/>
<keyword evidence="3" id="KW-0326">Glycosidase</keyword>
<dbReference type="Gene3D" id="2.60.40.10">
    <property type="entry name" value="Immunoglobulins"/>
    <property type="match status" value="2"/>
</dbReference>
<protein>
    <submittedName>
        <fullName evidence="7">Glycosyl hydrolases family 2</fullName>
    </submittedName>
</protein>
<accession>A0A239LXT6</accession>